<sequence>MTRDGRAGDSGKLNLPAGTSLASKFKRVVLSRQTLAR</sequence>
<name>C6RH97_9BACT</name>
<dbReference type="Proteomes" id="UP000003107">
    <property type="component" value="Unassembled WGS sequence"/>
</dbReference>
<accession>C6RH97</accession>
<protein>
    <submittedName>
        <fullName evidence="1">Uncharacterized protein</fullName>
    </submittedName>
</protein>
<dbReference type="AlphaFoldDB" id="C6RH97"/>
<evidence type="ECO:0000313" key="2">
    <source>
        <dbReference type="Proteomes" id="UP000003107"/>
    </source>
</evidence>
<organism evidence="1 2">
    <name type="scientific">Campylobacter showae RM3277</name>
    <dbReference type="NCBI Taxonomy" id="553219"/>
    <lineage>
        <taxon>Bacteria</taxon>
        <taxon>Pseudomonadati</taxon>
        <taxon>Campylobacterota</taxon>
        <taxon>Epsilonproteobacteria</taxon>
        <taxon>Campylobacterales</taxon>
        <taxon>Campylobacteraceae</taxon>
        <taxon>Campylobacter</taxon>
    </lineage>
</organism>
<dbReference type="EMBL" id="ACVQ01000027">
    <property type="protein sequence ID" value="EET79114.1"/>
    <property type="molecule type" value="Genomic_DNA"/>
</dbReference>
<reference evidence="1 2" key="1">
    <citation type="submission" date="2009-07" db="EMBL/GenBank/DDBJ databases">
        <authorList>
            <person name="Madupu R."/>
            <person name="Sebastian Y."/>
            <person name="Durkin A.S."/>
            <person name="Torralba M."/>
            <person name="Methe B."/>
            <person name="Sutton G.G."/>
            <person name="Strausberg R.L."/>
            <person name="Nelson K.E."/>
        </authorList>
    </citation>
    <scope>NUCLEOTIDE SEQUENCE [LARGE SCALE GENOMIC DNA]</scope>
    <source>
        <strain evidence="1 2">RM3277</strain>
    </source>
</reference>
<comment type="caution">
    <text evidence="1">The sequence shown here is derived from an EMBL/GenBank/DDBJ whole genome shotgun (WGS) entry which is preliminary data.</text>
</comment>
<evidence type="ECO:0000313" key="1">
    <source>
        <dbReference type="EMBL" id="EET79114.1"/>
    </source>
</evidence>
<proteinExistence type="predicted"/>
<gene>
    <name evidence="1" type="ORF">CAMSH0001_0725</name>
</gene>
<keyword evidence="2" id="KW-1185">Reference proteome</keyword>